<evidence type="ECO:0000313" key="2">
    <source>
        <dbReference type="EMBL" id="GAA3784616.1"/>
    </source>
</evidence>
<dbReference type="InterPro" id="IPR017259">
    <property type="entry name" value="UCP037672"/>
</dbReference>
<gene>
    <name evidence="2" type="ORF">GCM10022271_16290</name>
</gene>
<dbReference type="EMBL" id="BAABBI010000001">
    <property type="protein sequence ID" value="GAA3784616.1"/>
    <property type="molecule type" value="Genomic_DNA"/>
</dbReference>
<accession>A0ABP7H624</accession>
<proteinExistence type="predicted"/>
<feature type="transmembrane region" description="Helical" evidence="1">
    <location>
        <begin position="6"/>
        <end position="25"/>
    </location>
</feature>
<comment type="caution">
    <text evidence="2">The sequence shown here is derived from an EMBL/GenBank/DDBJ whole genome shotgun (WGS) entry which is preliminary data.</text>
</comment>
<organism evidence="2 3">
    <name type="scientific">Corallibacter vietnamensis</name>
    <dbReference type="NCBI Taxonomy" id="904130"/>
    <lineage>
        <taxon>Bacteria</taxon>
        <taxon>Pseudomonadati</taxon>
        <taxon>Bacteroidota</taxon>
        <taxon>Flavobacteriia</taxon>
        <taxon>Flavobacteriales</taxon>
        <taxon>Flavobacteriaceae</taxon>
        <taxon>Corallibacter</taxon>
    </lineage>
</organism>
<dbReference type="Proteomes" id="UP001501456">
    <property type="component" value="Unassembled WGS sequence"/>
</dbReference>
<keyword evidence="3" id="KW-1185">Reference proteome</keyword>
<evidence type="ECO:0008006" key="4">
    <source>
        <dbReference type="Google" id="ProtNLM"/>
    </source>
</evidence>
<dbReference type="RefSeq" id="WP_344729188.1">
    <property type="nucleotide sequence ID" value="NZ_BAABBI010000001.1"/>
</dbReference>
<evidence type="ECO:0000256" key="1">
    <source>
        <dbReference type="SAM" id="Phobius"/>
    </source>
</evidence>
<feature type="transmembrane region" description="Helical" evidence="1">
    <location>
        <begin position="73"/>
        <end position="91"/>
    </location>
</feature>
<sequence>MIFTATLFILIGIAIKHGKMYNLIAGYNTMSPEEKAKYNIEKIATLFRNVMIAMAVGILVSYGFASWLNIPKIKVFGMFASILIGLPYLLIMSNSKKYRK</sequence>
<dbReference type="Pfam" id="PF12650">
    <property type="entry name" value="DUF3784"/>
    <property type="match status" value="1"/>
</dbReference>
<evidence type="ECO:0000313" key="3">
    <source>
        <dbReference type="Proteomes" id="UP001501456"/>
    </source>
</evidence>
<protein>
    <recommendedName>
        <fullName evidence="4">DUF3784 domain-containing protein</fullName>
    </recommendedName>
</protein>
<keyword evidence="1" id="KW-0472">Membrane</keyword>
<name>A0ABP7H624_9FLAO</name>
<keyword evidence="1" id="KW-0812">Transmembrane</keyword>
<reference evidence="3" key="1">
    <citation type="journal article" date="2019" name="Int. J. Syst. Evol. Microbiol.">
        <title>The Global Catalogue of Microorganisms (GCM) 10K type strain sequencing project: providing services to taxonomists for standard genome sequencing and annotation.</title>
        <authorList>
            <consortium name="The Broad Institute Genomics Platform"/>
            <consortium name="The Broad Institute Genome Sequencing Center for Infectious Disease"/>
            <person name="Wu L."/>
            <person name="Ma J."/>
        </authorList>
    </citation>
    <scope>NUCLEOTIDE SEQUENCE [LARGE SCALE GENOMIC DNA]</scope>
    <source>
        <strain evidence="3">JCM 17525</strain>
    </source>
</reference>
<feature type="transmembrane region" description="Helical" evidence="1">
    <location>
        <begin position="46"/>
        <end position="67"/>
    </location>
</feature>
<keyword evidence="1" id="KW-1133">Transmembrane helix</keyword>